<keyword evidence="1" id="KW-0812">Transmembrane</keyword>
<dbReference type="InterPro" id="IPR025105">
    <property type="entry name" value="DUF4010"/>
</dbReference>
<feature type="transmembrane region" description="Helical" evidence="1">
    <location>
        <begin position="162"/>
        <end position="181"/>
    </location>
</feature>
<dbReference type="Proteomes" id="UP000441389">
    <property type="component" value="Unassembled WGS sequence"/>
</dbReference>
<gene>
    <name evidence="4" type="ORF">GON01_04910</name>
</gene>
<feature type="transmembrane region" description="Helical" evidence="1">
    <location>
        <begin position="225"/>
        <end position="248"/>
    </location>
</feature>
<evidence type="ECO:0000313" key="5">
    <source>
        <dbReference type="Proteomes" id="UP000441389"/>
    </source>
</evidence>
<dbReference type="Pfam" id="PF02308">
    <property type="entry name" value="MgtC"/>
    <property type="match status" value="1"/>
</dbReference>
<feature type="domain" description="DUF4010" evidence="3">
    <location>
        <begin position="170"/>
        <end position="379"/>
    </location>
</feature>
<feature type="transmembrane region" description="Helical" evidence="1">
    <location>
        <begin position="50"/>
        <end position="70"/>
    </location>
</feature>
<feature type="transmembrane region" description="Helical" evidence="1">
    <location>
        <begin position="296"/>
        <end position="316"/>
    </location>
</feature>
<feature type="domain" description="MgtC/SapB/SrpB/YhiD N-terminal" evidence="2">
    <location>
        <begin position="1"/>
        <end position="122"/>
    </location>
</feature>
<accession>A0A6I4IYG5</accession>
<dbReference type="AlphaFoldDB" id="A0A6I4IYG5"/>
<dbReference type="PANTHER" id="PTHR39084:SF1">
    <property type="entry name" value="DUF4010 DOMAIN-CONTAINING PROTEIN"/>
    <property type="match status" value="1"/>
</dbReference>
<keyword evidence="1" id="KW-1133">Transmembrane helix</keyword>
<evidence type="ECO:0000256" key="1">
    <source>
        <dbReference type="SAM" id="Phobius"/>
    </source>
</evidence>
<feature type="transmembrane region" description="Helical" evidence="1">
    <location>
        <begin position="82"/>
        <end position="114"/>
    </location>
</feature>
<evidence type="ECO:0000259" key="3">
    <source>
        <dbReference type="Pfam" id="PF13194"/>
    </source>
</evidence>
<dbReference type="PANTHER" id="PTHR39084">
    <property type="entry name" value="MEMBRANE PROTEIN-RELATED"/>
    <property type="match status" value="1"/>
</dbReference>
<evidence type="ECO:0000313" key="4">
    <source>
        <dbReference type="EMBL" id="MVO77280.1"/>
    </source>
</evidence>
<feature type="transmembrane region" description="Helical" evidence="1">
    <location>
        <begin position="193"/>
        <end position="213"/>
    </location>
</feature>
<organism evidence="4 5">
    <name type="scientific">Sphingomonas horti</name>
    <dbReference type="NCBI Taxonomy" id="2682842"/>
    <lineage>
        <taxon>Bacteria</taxon>
        <taxon>Pseudomonadati</taxon>
        <taxon>Pseudomonadota</taxon>
        <taxon>Alphaproteobacteria</taxon>
        <taxon>Sphingomonadales</taxon>
        <taxon>Sphingomonadaceae</taxon>
        <taxon>Sphingomonas</taxon>
    </lineage>
</organism>
<dbReference type="EMBL" id="WQMS01000006">
    <property type="protein sequence ID" value="MVO77280.1"/>
    <property type="molecule type" value="Genomic_DNA"/>
</dbReference>
<keyword evidence="5" id="KW-1185">Reference proteome</keyword>
<sequence length="410" mass="41569">MVIGLLIGVERAWQSRGEQPGTRVAGIRTFGLVALTGAAGGLLLDARQTVAGNVIVAVAAVAIGIGYWRTSREHDQRSATSAIAALLTLALGILAACGFAVEAVASACIATVLLASREQLHGWISGLSEADVQATVRFALIVAAVWPLLPDRAFGPYDAWNLRYLWSVVVLVAGFSFAGYVANKRFGQGGGTFATAALGGLYSSTAVIASLSIKLRGQNPAHRVITVGIAIASTVMFARVLVLAAILAPAALPGFAATIGPAGIVAAAYAGWLIRKASADREEAASEADGRNPIELLPALFFAALVAATAVATRWAEQRFGGMGVGAVIVISGSFDVDAATVTLGGLPPGTLSPHVAGLVLAGPVLINTLFKAIVVLVNGGRHRWSAAMPLLAAATAVALAITAGAIAGG</sequence>
<feature type="transmembrane region" description="Helical" evidence="1">
    <location>
        <begin position="390"/>
        <end position="409"/>
    </location>
</feature>
<feature type="transmembrane region" description="Helical" evidence="1">
    <location>
        <begin position="25"/>
        <end position="44"/>
    </location>
</feature>
<feature type="transmembrane region" description="Helical" evidence="1">
    <location>
        <begin position="356"/>
        <end position="378"/>
    </location>
</feature>
<comment type="caution">
    <text evidence="4">The sequence shown here is derived from an EMBL/GenBank/DDBJ whole genome shotgun (WGS) entry which is preliminary data.</text>
</comment>
<proteinExistence type="predicted"/>
<keyword evidence="1" id="KW-0472">Membrane</keyword>
<reference evidence="4 5" key="1">
    <citation type="submission" date="2019-12" db="EMBL/GenBank/DDBJ databases">
        <authorList>
            <person name="Huq M.A."/>
        </authorList>
    </citation>
    <scope>NUCLEOTIDE SEQUENCE [LARGE SCALE GENOMIC DNA]</scope>
    <source>
        <strain evidence="4 5">MAH-20</strain>
    </source>
</reference>
<evidence type="ECO:0000259" key="2">
    <source>
        <dbReference type="Pfam" id="PF02308"/>
    </source>
</evidence>
<feature type="transmembrane region" description="Helical" evidence="1">
    <location>
        <begin position="254"/>
        <end position="275"/>
    </location>
</feature>
<name>A0A6I4IYG5_9SPHN</name>
<dbReference type="InterPro" id="IPR049177">
    <property type="entry name" value="MgtC_SapB_SrpB_YhiD_N"/>
</dbReference>
<protein>
    <submittedName>
        <fullName evidence="4">DUF4010 domain-containing protein</fullName>
    </submittedName>
</protein>
<dbReference type="Pfam" id="PF13194">
    <property type="entry name" value="DUF4010"/>
    <property type="match status" value="1"/>
</dbReference>